<dbReference type="InterPro" id="IPR006869">
    <property type="entry name" value="DUF547"/>
</dbReference>
<dbReference type="PANTHER" id="PTHR46248:SF9">
    <property type="entry name" value="EXPRESSED PROTEIN"/>
    <property type="match status" value="1"/>
</dbReference>
<feature type="non-terminal residue" evidence="3">
    <location>
        <position position="1"/>
    </location>
</feature>
<feature type="compositionally biased region" description="Basic and acidic residues" evidence="1">
    <location>
        <begin position="209"/>
        <end position="224"/>
    </location>
</feature>
<sequence>DLVRLHGIGCFREEQLELDTLPIAAEPQFSLFNPLCFTFNRPGICRFAFVDDDAEGPAEGHAGQGADRRRGGQRRGEQSPLEAGAEARAAAGCGQAEEEAAARGERPPSSGAGLHQAARRAAPPAPVPAVSDAGSSGGGGRAGGGGGAAGGAGGQFPARHLPGGHHLLLRQERAPPRRRRRGMRAGAAHAVEPNPKCRALSNCSSVAERQADADTKKADSRSGEPGRALRRLRGWKGEPVVQQHLDGQKLPPVAVAEGRRQIQGAGGSGARETQGCSSGKAISTAPDRKRVADAAGNGAEKDGSSAPNRLSEELLSCLLTIFSQMGSPAPAPASGQDEEQQPVSPSVSGSWSSEDAYPQDPYGILELGGRDVGPYRRLGVVDAASFDRDALAGNTLLARRLRALLRKLGSVDLAGLSHQQKLAFWINVYNSCMMNAFLEQGIPTTPHELVAMMPKATVDVGGRTHSAMSIEHFILRLPYSVKHVSPEGEGTKGGDEAARAGAFGLEWPEPLVTFALSCGSWSSPAVRVYTAARVEEELEGAKRDYLQAAVGVSAPASLAIPKLLHWYLLDFAKDVDSLMDWVCLQLPTELRQGAMRAVAAADARRRIQVLPYEFRFRYLLAA</sequence>
<feature type="compositionally biased region" description="Gly residues" evidence="1">
    <location>
        <begin position="135"/>
        <end position="154"/>
    </location>
</feature>
<reference evidence="3" key="1">
    <citation type="journal article" date="2017" name="Gigascience">
        <title>The first near-complete assembly of the hexaploid bread wheat genome, Triticum aestivum.</title>
        <authorList>
            <person name="Zimin A.V."/>
            <person name="Puiu D."/>
            <person name="Hall R."/>
            <person name="Kingan S."/>
            <person name="Clavijo B.J."/>
            <person name="Salzberg S.L."/>
        </authorList>
    </citation>
    <scope>NUCLEOTIDE SEQUENCE</scope>
    <source>
        <tissue evidence="3">Leaf</tissue>
    </source>
</reference>
<feature type="region of interest" description="Disordered" evidence="1">
    <location>
        <begin position="261"/>
        <end position="307"/>
    </location>
</feature>
<feature type="region of interest" description="Disordered" evidence="1">
    <location>
        <begin position="208"/>
        <end position="228"/>
    </location>
</feature>
<dbReference type="Proteomes" id="UP000815260">
    <property type="component" value="Chromosome 5D"/>
</dbReference>
<proteinExistence type="predicted"/>
<accession>A0A9R1HVT6</accession>
<dbReference type="Pfam" id="PF04784">
    <property type="entry name" value="DUF547"/>
    <property type="match status" value="1"/>
</dbReference>
<dbReference type="OrthoDB" id="418495at2759"/>
<reference evidence="3" key="2">
    <citation type="submission" date="2020-03" db="EMBL/GenBank/DDBJ databases">
        <title>The second near-complete assembly of the hexaploid bread wheat (Triticum aestivum) genome.</title>
        <authorList>
            <person name="Zimin A.V."/>
            <person name="Puiu D."/>
            <person name="Shumante A."/>
            <person name="Alonge M."/>
            <person name="Salzberg S.L."/>
        </authorList>
    </citation>
    <scope>NUCLEOTIDE SEQUENCE</scope>
    <source>
        <tissue evidence="3">Leaf</tissue>
    </source>
</reference>
<feature type="region of interest" description="Disordered" evidence="1">
    <location>
        <begin position="55"/>
        <end position="193"/>
    </location>
</feature>
<comment type="caution">
    <text evidence="3">The sequence shown here is derived from an EMBL/GenBank/DDBJ whole genome shotgun (WGS) entry which is preliminary data.</text>
</comment>
<feature type="compositionally biased region" description="Low complexity" evidence="1">
    <location>
        <begin position="342"/>
        <end position="353"/>
    </location>
</feature>
<dbReference type="EMBL" id="CM022225">
    <property type="protein sequence ID" value="KAF7072897.1"/>
    <property type="molecule type" value="Genomic_DNA"/>
</dbReference>
<dbReference type="AlphaFoldDB" id="A0A9R1HVT6"/>
<feature type="compositionally biased region" description="Basic and acidic residues" evidence="1">
    <location>
        <begin position="66"/>
        <end position="77"/>
    </location>
</feature>
<gene>
    <name evidence="3" type="ORF">CFC21_077972</name>
</gene>
<feature type="domain" description="DUF547" evidence="2">
    <location>
        <begin position="414"/>
        <end position="546"/>
    </location>
</feature>
<protein>
    <recommendedName>
        <fullName evidence="2">DUF547 domain-containing protein</fullName>
    </recommendedName>
</protein>
<feature type="compositionally biased region" description="Low complexity" evidence="1">
    <location>
        <begin position="82"/>
        <end position="95"/>
    </location>
</feature>
<evidence type="ECO:0000256" key="1">
    <source>
        <dbReference type="SAM" id="MobiDB-lite"/>
    </source>
</evidence>
<feature type="region of interest" description="Disordered" evidence="1">
    <location>
        <begin position="327"/>
        <end position="356"/>
    </location>
</feature>
<name>A0A9R1HVT6_WHEAT</name>
<organism evidence="3">
    <name type="scientific">Triticum aestivum</name>
    <name type="common">Wheat</name>
    <dbReference type="NCBI Taxonomy" id="4565"/>
    <lineage>
        <taxon>Eukaryota</taxon>
        <taxon>Viridiplantae</taxon>
        <taxon>Streptophyta</taxon>
        <taxon>Embryophyta</taxon>
        <taxon>Tracheophyta</taxon>
        <taxon>Spermatophyta</taxon>
        <taxon>Magnoliopsida</taxon>
        <taxon>Liliopsida</taxon>
        <taxon>Poales</taxon>
        <taxon>Poaceae</taxon>
        <taxon>BOP clade</taxon>
        <taxon>Pooideae</taxon>
        <taxon>Triticodae</taxon>
        <taxon>Triticeae</taxon>
        <taxon>Triticinae</taxon>
        <taxon>Triticum</taxon>
    </lineage>
</organism>
<dbReference type="PANTHER" id="PTHR46248">
    <property type="entry name" value="EXPRESSED PROTEIN"/>
    <property type="match status" value="1"/>
</dbReference>
<evidence type="ECO:0000313" key="3">
    <source>
        <dbReference type="EMBL" id="KAF7072897.1"/>
    </source>
</evidence>
<evidence type="ECO:0000259" key="2">
    <source>
        <dbReference type="Pfam" id="PF04784"/>
    </source>
</evidence>